<keyword evidence="2" id="KW-1185">Reference proteome</keyword>
<dbReference type="PANTHER" id="PTHR37946">
    <property type="entry name" value="SLL1969 PROTEIN"/>
    <property type="match status" value="1"/>
</dbReference>
<dbReference type="EMBL" id="LRRQ01000127">
    <property type="protein sequence ID" value="OAM88575.1"/>
    <property type="molecule type" value="Genomic_DNA"/>
</dbReference>
<dbReference type="Gene3D" id="3.40.50.1820">
    <property type="entry name" value="alpha/beta hydrolase"/>
    <property type="match status" value="1"/>
</dbReference>
<organism evidence="1 2">
    <name type="scientific">Termitidicoccus mucosus</name>
    <dbReference type="NCBI Taxonomy" id="1184151"/>
    <lineage>
        <taxon>Bacteria</taxon>
        <taxon>Pseudomonadati</taxon>
        <taxon>Verrucomicrobiota</taxon>
        <taxon>Opitutia</taxon>
        <taxon>Opitutales</taxon>
        <taxon>Opitutaceae</taxon>
        <taxon>Termitidicoccus</taxon>
    </lineage>
</organism>
<comment type="caution">
    <text evidence="1">The sequence shown here is derived from an EMBL/GenBank/DDBJ whole genome shotgun (WGS) entry which is preliminary data.</text>
</comment>
<dbReference type="InterPro" id="IPR029058">
    <property type="entry name" value="AB_hydrolase_fold"/>
</dbReference>
<proteinExistence type="predicted"/>
<evidence type="ECO:0000313" key="2">
    <source>
        <dbReference type="Proteomes" id="UP000078486"/>
    </source>
</evidence>
<dbReference type="STRING" id="1184151.AW736_16715"/>
<dbReference type="AlphaFoldDB" id="A0A178IHE1"/>
<evidence type="ECO:0008006" key="3">
    <source>
        <dbReference type="Google" id="ProtNLM"/>
    </source>
</evidence>
<reference evidence="1 2" key="1">
    <citation type="submission" date="2016-01" db="EMBL/GenBank/DDBJ databases">
        <title>High potential of lignocellulose degradation of a new Verrucomicrobia species.</title>
        <authorList>
            <person name="Wang Y."/>
            <person name="Shi Y."/>
            <person name="Qiu Z."/>
            <person name="Liu S."/>
            <person name="Yang H."/>
        </authorList>
    </citation>
    <scope>NUCLEOTIDE SEQUENCE [LARGE SCALE GENOMIC DNA]</scope>
    <source>
        <strain evidence="1 2">TSB47</strain>
    </source>
</reference>
<protein>
    <recommendedName>
        <fullName evidence="3">AB hydrolase-1 domain-containing protein</fullName>
    </recommendedName>
</protein>
<dbReference type="PANTHER" id="PTHR37946:SF1">
    <property type="entry name" value="SLL1969 PROTEIN"/>
    <property type="match status" value="1"/>
</dbReference>
<evidence type="ECO:0000313" key="1">
    <source>
        <dbReference type="EMBL" id="OAM88575.1"/>
    </source>
</evidence>
<dbReference type="OrthoDB" id="9775557at2"/>
<dbReference type="Proteomes" id="UP000078486">
    <property type="component" value="Unassembled WGS sequence"/>
</dbReference>
<accession>A0A178IHE1</accession>
<dbReference type="SUPFAM" id="SSF53474">
    <property type="entry name" value="alpha/beta-Hydrolases"/>
    <property type="match status" value="1"/>
</dbReference>
<sequence>MNRAASMLRHDGYRVVNVSYPSRTMPLEQLANEWLPAMLRAHGADGAPRLHFVTHSMGGIIVRLWLRDNPAPANLGRIVMIAPPNHGSEVVDRLRGNPLFSLFTGVNGARLGTGTDSLPARLGAGPVAAEIGVIAGNRSLNPVFSCWIHGPDDGKVGVASARLDGMSDFIEFPCSHTWLSWRRPVLAQVGAFLRDGEFGHL</sequence>
<name>A0A178IHE1_9BACT</name>
<gene>
    <name evidence="1" type="ORF">AW736_16715</name>
</gene>